<evidence type="ECO:0000256" key="6">
    <source>
        <dbReference type="ARBA" id="ARBA00022840"/>
    </source>
</evidence>
<feature type="domain" description="ABC transporter" evidence="11">
    <location>
        <begin position="678"/>
        <end position="918"/>
    </location>
</feature>
<feature type="transmembrane region" description="Helical" evidence="10">
    <location>
        <begin position="201"/>
        <end position="220"/>
    </location>
</feature>
<feature type="transmembrane region" description="Helical" evidence="10">
    <location>
        <begin position="530"/>
        <end position="549"/>
    </location>
</feature>
<evidence type="ECO:0000256" key="2">
    <source>
        <dbReference type="ARBA" id="ARBA00022448"/>
    </source>
</evidence>
<feature type="transmembrane region" description="Helical" evidence="10">
    <location>
        <begin position="327"/>
        <end position="344"/>
    </location>
</feature>
<evidence type="ECO:0000256" key="7">
    <source>
        <dbReference type="ARBA" id="ARBA00022989"/>
    </source>
</evidence>
<feature type="transmembrane region" description="Helical" evidence="10">
    <location>
        <begin position="399"/>
        <end position="419"/>
    </location>
</feature>
<dbReference type="InterPro" id="IPR003593">
    <property type="entry name" value="AAA+_ATPase"/>
</dbReference>
<keyword evidence="7 10" id="KW-1133">Transmembrane helix</keyword>
<dbReference type="RefSeq" id="WP_141005564.1">
    <property type="nucleotide sequence ID" value="NZ_BAAAOR010000014.1"/>
</dbReference>
<evidence type="ECO:0000256" key="4">
    <source>
        <dbReference type="ARBA" id="ARBA00022692"/>
    </source>
</evidence>
<dbReference type="InterPro" id="IPR043428">
    <property type="entry name" value="LivM-like"/>
</dbReference>
<name>A0ABN2ADM4_9ACTN</name>
<dbReference type="CDD" id="cd03219">
    <property type="entry name" value="ABC_Mj1267_LivG_branched"/>
    <property type="match status" value="1"/>
</dbReference>
<keyword evidence="5" id="KW-0547">Nucleotide-binding</keyword>
<evidence type="ECO:0000256" key="9">
    <source>
        <dbReference type="SAM" id="MobiDB-lite"/>
    </source>
</evidence>
<reference evidence="12 13" key="1">
    <citation type="journal article" date="2019" name="Int. J. Syst. Evol. Microbiol.">
        <title>The Global Catalogue of Microorganisms (GCM) 10K type strain sequencing project: providing services to taxonomists for standard genome sequencing and annotation.</title>
        <authorList>
            <consortium name="The Broad Institute Genomics Platform"/>
            <consortium name="The Broad Institute Genome Sequencing Center for Infectious Disease"/>
            <person name="Wu L."/>
            <person name="Ma J."/>
        </authorList>
    </citation>
    <scope>NUCLEOTIDE SEQUENCE [LARGE SCALE GENOMIC DNA]</scope>
    <source>
        <strain evidence="12 13">JCM 14942</strain>
    </source>
</reference>
<dbReference type="InterPro" id="IPR003439">
    <property type="entry name" value="ABC_transporter-like_ATP-bd"/>
</dbReference>
<keyword evidence="6" id="KW-0067">ATP-binding</keyword>
<dbReference type="InterPro" id="IPR051120">
    <property type="entry name" value="ABC_AA/LPS_Transport"/>
</dbReference>
<feature type="transmembrane region" description="Helical" evidence="10">
    <location>
        <begin position="481"/>
        <end position="500"/>
    </location>
</feature>
<dbReference type="PANTHER" id="PTHR45772:SF4">
    <property type="entry name" value="ABC TRANSPORTER ATP-BINDING PROTEIN"/>
    <property type="match status" value="1"/>
</dbReference>
<dbReference type="CDD" id="cd06581">
    <property type="entry name" value="TM_PBP1_LivM_like"/>
    <property type="match status" value="1"/>
</dbReference>
<dbReference type="PANTHER" id="PTHR45772">
    <property type="entry name" value="CONSERVED COMPONENT OF ABC TRANSPORTER FOR NATURAL AMINO ACIDS-RELATED"/>
    <property type="match status" value="1"/>
</dbReference>
<feature type="transmembrane region" description="Helical" evidence="10">
    <location>
        <begin position="108"/>
        <end position="128"/>
    </location>
</feature>
<dbReference type="Proteomes" id="UP001500842">
    <property type="component" value="Unassembled WGS sequence"/>
</dbReference>
<feature type="transmembrane region" description="Helical" evidence="10">
    <location>
        <begin position="252"/>
        <end position="270"/>
    </location>
</feature>
<keyword evidence="2" id="KW-0813">Transport</keyword>
<dbReference type="InterPro" id="IPR027417">
    <property type="entry name" value="P-loop_NTPase"/>
</dbReference>
<dbReference type="Pfam" id="PF12399">
    <property type="entry name" value="BCA_ABC_TP_C"/>
    <property type="match status" value="1"/>
</dbReference>
<feature type="transmembrane region" description="Helical" evidence="10">
    <location>
        <begin position="155"/>
        <end position="173"/>
    </location>
</feature>
<feature type="transmembrane region" description="Helical" evidence="10">
    <location>
        <begin position="290"/>
        <end position="306"/>
    </location>
</feature>
<dbReference type="EMBL" id="BAAAOR010000014">
    <property type="protein sequence ID" value="GAA1516035.1"/>
    <property type="molecule type" value="Genomic_DNA"/>
</dbReference>
<dbReference type="PROSITE" id="PS50893">
    <property type="entry name" value="ABC_TRANSPORTER_2"/>
    <property type="match status" value="1"/>
</dbReference>
<keyword evidence="8 10" id="KW-0472">Membrane</keyword>
<dbReference type="SUPFAM" id="SSF52540">
    <property type="entry name" value="P-loop containing nucleoside triphosphate hydrolases"/>
    <property type="match status" value="1"/>
</dbReference>
<feature type="transmembrane region" description="Helical" evidence="10">
    <location>
        <begin position="350"/>
        <end position="368"/>
    </location>
</feature>
<dbReference type="Pfam" id="PF02653">
    <property type="entry name" value="BPD_transp_2"/>
    <property type="match status" value="2"/>
</dbReference>
<dbReference type="SMART" id="SM00382">
    <property type="entry name" value="AAA"/>
    <property type="match status" value="1"/>
</dbReference>
<keyword evidence="3" id="KW-1003">Cell membrane</keyword>
<proteinExistence type="predicted"/>
<dbReference type="CDD" id="cd06582">
    <property type="entry name" value="TM_PBP1_LivH_like"/>
    <property type="match status" value="1"/>
</dbReference>
<organism evidence="12 13">
    <name type="scientific">Nocardioides humi</name>
    <dbReference type="NCBI Taxonomy" id="449461"/>
    <lineage>
        <taxon>Bacteria</taxon>
        <taxon>Bacillati</taxon>
        <taxon>Actinomycetota</taxon>
        <taxon>Actinomycetes</taxon>
        <taxon>Propionibacteriales</taxon>
        <taxon>Nocardioidaceae</taxon>
        <taxon>Nocardioides</taxon>
    </lineage>
</organism>
<evidence type="ECO:0000313" key="13">
    <source>
        <dbReference type="Proteomes" id="UP001500842"/>
    </source>
</evidence>
<accession>A0ABN2ADM4</accession>
<comment type="subcellular location">
    <subcellularLocation>
        <location evidence="1">Cell membrane</location>
        <topology evidence="1">Multi-pass membrane protein</topology>
    </subcellularLocation>
</comment>
<evidence type="ECO:0000256" key="1">
    <source>
        <dbReference type="ARBA" id="ARBA00004651"/>
    </source>
</evidence>
<protein>
    <submittedName>
        <fullName evidence="12">Branched-chain amino acid ABC transporter permease/ATP-binding protein</fullName>
    </submittedName>
</protein>
<keyword evidence="13" id="KW-1185">Reference proteome</keyword>
<evidence type="ECO:0000256" key="8">
    <source>
        <dbReference type="ARBA" id="ARBA00023136"/>
    </source>
</evidence>
<sequence>MSNFLVFLALGLGLGAVYSSLAVSIVVTYRGTGVVNFACAAMATLPVYVFNDLTANGQLSLPFLPSLALDPPLPVAVLISLTEGALIALLVHLVIFYPLRNAPELARVVASIGLFLAITQGISLRYGAEQRPLLPVLPESPELTVGGAILNTPRLWLAGLVVVLSLATSLWLARTRWGLAVRASAENERAAALAGISPAKVAFVSLLLATVSTTLVFVLAGPTIGLLTPTAPPMLIVPALAAALLGRLRSIGWTLLAGLAIGVASAQITYFSSVEPWWPTWARQGLGDALPFAIIVVALFLMGRRIPGRAAEVTVSLPSVVVPRNRLLVVVLTAGLGLVAVLGTEGVYRYGVVTTLASLLIMLSFVVLTGAVGQISLAQAAFAGAAGFALSKIGDALPFPISMIVAALAASALGVLLGLPALRIRGVQLAIVSLAAALAIQKFVFSNSAFTDPGGNFVPSPSLFGWEIAPQSGSVIATREFCLLVFAVVLVVTLLVGNVLRGETGRHFLAVRSNESAAAFAGIDVARTKIVAFAVSSFLAGLGGSLLSYTRGQLDGGSYGVVVGLTFLAVAYVGGITSIGGAVVASVLAPLGVLYVFIDRDLNGASWYPLAGGLLLIVTVLQNPSGIAGQFRRDLGRLSARLRGGRRVGPATATPPASAPAAPDPEPMLRREIGGTCFEARGVTVRYSGLVAVDAVDLEVRAGEIVGLIGPNGAGKTSFVDAITGFCKADGTISLGGREISRHGPTRRAHEGLARTWQNTELFGDLSVADNVRVATERGGLAGLARDAVRPTRPVKRSVTDALRLLALDDIADQPATALSLGRQKLVGVARALAMEPRMLCLDEPAAGLDSYETAEFAGTLRRIASSGVGCLLIDHDMGLVLDVCDRLYVLEFGEVIAVGRPDEVRRDPRVIQAYLGSAAASAVETSGLATEGQRR</sequence>
<gene>
    <name evidence="12" type="ORF">GCM10009788_20400</name>
</gene>
<feature type="transmembrane region" description="Helical" evidence="10">
    <location>
        <begin position="579"/>
        <end position="598"/>
    </location>
</feature>
<dbReference type="InterPro" id="IPR001851">
    <property type="entry name" value="ABC_transp_permease"/>
</dbReference>
<feature type="transmembrane region" description="Helical" evidence="10">
    <location>
        <begin position="605"/>
        <end position="622"/>
    </location>
</feature>
<feature type="compositionally biased region" description="Low complexity" evidence="9">
    <location>
        <begin position="650"/>
        <end position="661"/>
    </location>
</feature>
<evidence type="ECO:0000313" key="12">
    <source>
        <dbReference type="EMBL" id="GAA1516035.1"/>
    </source>
</evidence>
<comment type="caution">
    <text evidence="12">The sequence shown here is derived from an EMBL/GenBank/DDBJ whole genome shotgun (WGS) entry which is preliminary data.</text>
</comment>
<evidence type="ECO:0000259" key="11">
    <source>
        <dbReference type="PROSITE" id="PS50893"/>
    </source>
</evidence>
<dbReference type="Pfam" id="PF00005">
    <property type="entry name" value="ABC_tran"/>
    <property type="match status" value="1"/>
</dbReference>
<keyword evidence="4 10" id="KW-0812">Transmembrane</keyword>
<evidence type="ECO:0000256" key="5">
    <source>
        <dbReference type="ARBA" id="ARBA00022741"/>
    </source>
</evidence>
<dbReference type="InterPro" id="IPR032823">
    <property type="entry name" value="BCA_ABC_TP_C"/>
</dbReference>
<evidence type="ECO:0000256" key="3">
    <source>
        <dbReference type="ARBA" id="ARBA00022475"/>
    </source>
</evidence>
<dbReference type="Gene3D" id="3.40.50.300">
    <property type="entry name" value="P-loop containing nucleotide triphosphate hydrolases"/>
    <property type="match status" value="1"/>
</dbReference>
<evidence type="ECO:0000256" key="10">
    <source>
        <dbReference type="SAM" id="Phobius"/>
    </source>
</evidence>
<feature type="region of interest" description="Disordered" evidence="9">
    <location>
        <begin position="645"/>
        <end position="666"/>
    </location>
</feature>
<feature type="transmembrane region" description="Helical" evidence="10">
    <location>
        <begin position="73"/>
        <end position="96"/>
    </location>
</feature>